<dbReference type="AlphaFoldDB" id="A0AAV7IRM0"/>
<accession>A0AAV7IRM0</accession>
<keyword evidence="3" id="KW-1185">Reference proteome</keyword>
<feature type="compositionally biased region" description="Low complexity" evidence="1">
    <location>
        <begin position="44"/>
        <end position="61"/>
    </location>
</feature>
<dbReference type="PANTHER" id="PTHR15405">
    <property type="entry name" value="PROLINE-RICH NUCLEAR RECEPTOR COACTIVATOR"/>
    <property type="match status" value="1"/>
</dbReference>
<reference evidence="2 3" key="1">
    <citation type="journal article" date="2021" name="J. Hered.">
        <title>A chromosome-level genome assembly of the parasitoid wasp, Cotesia glomerata (Hymenoptera: Braconidae).</title>
        <authorList>
            <person name="Pinto B.J."/>
            <person name="Weis J.J."/>
            <person name="Gamble T."/>
            <person name="Ode P.J."/>
            <person name="Paul R."/>
            <person name="Zaspel J.M."/>
        </authorList>
    </citation>
    <scope>NUCLEOTIDE SEQUENCE [LARGE SCALE GENOMIC DNA]</scope>
    <source>
        <strain evidence="2">CgM1</strain>
    </source>
</reference>
<feature type="compositionally biased region" description="Polar residues" evidence="1">
    <location>
        <begin position="62"/>
        <end position="74"/>
    </location>
</feature>
<evidence type="ECO:0000313" key="2">
    <source>
        <dbReference type="EMBL" id="KAH0554914.1"/>
    </source>
</evidence>
<name>A0AAV7IRM0_COTGL</name>
<feature type="compositionally biased region" description="Pro residues" evidence="1">
    <location>
        <begin position="112"/>
        <end position="124"/>
    </location>
</feature>
<protein>
    <submittedName>
        <fullName evidence="2">Uncharacterized protein</fullName>
    </submittedName>
</protein>
<dbReference type="Proteomes" id="UP000826195">
    <property type="component" value="Unassembled WGS sequence"/>
</dbReference>
<feature type="region of interest" description="Disordered" evidence="1">
    <location>
        <begin position="1"/>
        <end position="130"/>
    </location>
</feature>
<proteinExistence type="predicted"/>
<feature type="compositionally biased region" description="Polar residues" evidence="1">
    <location>
        <begin position="30"/>
        <end position="43"/>
    </location>
</feature>
<comment type="caution">
    <text evidence="2">The sequence shown here is derived from an EMBL/GenBank/DDBJ whole genome shotgun (WGS) entry which is preliminary data.</text>
</comment>
<evidence type="ECO:0000256" key="1">
    <source>
        <dbReference type="SAM" id="MobiDB-lite"/>
    </source>
</evidence>
<dbReference type="EMBL" id="JAHXZJ010001119">
    <property type="protein sequence ID" value="KAH0554914.1"/>
    <property type="molecule type" value="Genomic_DNA"/>
</dbReference>
<dbReference type="InterPro" id="IPR026780">
    <property type="entry name" value="PNRC1/2"/>
</dbReference>
<sequence>MTNSTPKMNNKVERQASPNTSTKKRPRGGSTRTTYFSNNNKKYSSPTTQTQTQTPNGNSGTRFSSSPCSKNYQRSLDSCGYSSSSSSSSSSRSSGNGSPTNNYFAGSKWSDPPSPTALPQPPRHWTPTRCQQSENSLMTNHLKMILNVKA</sequence>
<feature type="compositionally biased region" description="Low complexity" evidence="1">
    <location>
        <begin position="75"/>
        <end position="98"/>
    </location>
</feature>
<organism evidence="2 3">
    <name type="scientific">Cotesia glomerata</name>
    <name type="common">Lepidopteran parasitic wasp</name>
    <name type="synonym">Apanteles glomeratus</name>
    <dbReference type="NCBI Taxonomy" id="32391"/>
    <lineage>
        <taxon>Eukaryota</taxon>
        <taxon>Metazoa</taxon>
        <taxon>Ecdysozoa</taxon>
        <taxon>Arthropoda</taxon>
        <taxon>Hexapoda</taxon>
        <taxon>Insecta</taxon>
        <taxon>Pterygota</taxon>
        <taxon>Neoptera</taxon>
        <taxon>Endopterygota</taxon>
        <taxon>Hymenoptera</taxon>
        <taxon>Apocrita</taxon>
        <taxon>Ichneumonoidea</taxon>
        <taxon>Braconidae</taxon>
        <taxon>Microgastrinae</taxon>
        <taxon>Cotesia</taxon>
    </lineage>
</organism>
<gene>
    <name evidence="2" type="ORF">KQX54_013811</name>
</gene>
<evidence type="ECO:0000313" key="3">
    <source>
        <dbReference type="Proteomes" id="UP000826195"/>
    </source>
</evidence>